<evidence type="ECO:0000313" key="1">
    <source>
        <dbReference type="EMBL" id="PWJ85145.1"/>
    </source>
</evidence>
<proteinExistence type="predicted"/>
<dbReference type="RefSeq" id="WP_158274918.1">
    <property type="nucleotide sequence ID" value="NZ_JAMHJO010000002.1"/>
</dbReference>
<name>A0AA45C4J4_9BACT</name>
<sequence length="58" mass="6867">MGKTKEMLEYIKSTMEYENLQISDDTLNKCEDIINNKISYTEAVKEITNNYNKTNERL</sequence>
<reference evidence="1 2" key="1">
    <citation type="submission" date="2018-05" db="EMBL/GenBank/DDBJ databases">
        <title>Genomic Encyclopedia of Type Strains, Phase IV (KMG-IV): sequencing the most valuable type-strain genomes for metagenomic binning, comparative biology and taxonomic classification.</title>
        <authorList>
            <person name="Goeker M."/>
        </authorList>
    </citation>
    <scope>NUCLEOTIDE SEQUENCE [LARGE SCALE GENOMIC DNA]</scope>
    <source>
        <strain evidence="1 2">DSM 24906</strain>
    </source>
</reference>
<evidence type="ECO:0000313" key="2">
    <source>
        <dbReference type="Proteomes" id="UP000245921"/>
    </source>
</evidence>
<evidence type="ECO:0008006" key="3">
    <source>
        <dbReference type="Google" id="ProtNLM"/>
    </source>
</evidence>
<keyword evidence="2" id="KW-1185">Reference proteome</keyword>
<accession>A0AA45C4J4</accession>
<dbReference type="Proteomes" id="UP000245921">
    <property type="component" value="Unassembled WGS sequence"/>
</dbReference>
<dbReference type="AlphaFoldDB" id="A0AA45C4J4"/>
<dbReference type="EMBL" id="QGGI01000035">
    <property type="protein sequence ID" value="PWJ85145.1"/>
    <property type="molecule type" value="Genomic_DNA"/>
</dbReference>
<comment type="caution">
    <text evidence="1">The sequence shown here is derived from an EMBL/GenBank/DDBJ whole genome shotgun (WGS) entry which is preliminary data.</text>
</comment>
<protein>
    <recommendedName>
        <fullName evidence="3">Antitoxin VbhA domain-containing protein</fullName>
    </recommendedName>
</protein>
<gene>
    <name evidence="1" type="ORF">C7380_1357</name>
</gene>
<organism evidence="1 2">
    <name type="scientific">Oceanotoga teriensis</name>
    <dbReference type="NCBI Taxonomy" id="515440"/>
    <lineage>
        <taxon>Bacteria</taxon>
        <taxon>Thermotogati</taxon>
        <taxon>Thermotogota</taxon>
        <taxon>Thermotogae</taxon>
        <taxon>Petrotogales</taxon>
        <taxon>Petrotogaceae</taxon>
        <taxon>Oceanotoga</taxon>
    </lineage>
</organism>